<dbReference type="EMBL" id="ACJW02000002">
    <property type="protein sequence ID" value="EEP69268.1"/>
    <property type="molecule type" value="Genomic_DNA"/>
</dbReference>
<comment type="caution">
    <text evidence="1">The sequence shown here is derived from an EMBL/GenBank/DDBJ whole genome shotgun (WGS) entry which is preliminary data.</text>
</comment>
<protein>
    <submittedName>
        <fullName evidence="1">Uncharacterized protein</fullName>
    </submittedName>
</protein>
<name>C4GGB3_9NEIS</name>
<organism evidence="1 2">
    <name type="scientific">Kingella oralis ATCC 51147</name>
    <dbReference type="NCBI Taxonomy" id="629741"/>
    <lineage>
        <taxon>Bacteria</taxon>
        <taxon>Pseudomonadati</taxon>
        <taxon>Pseudomonadota</taxon>
        <taxon>Betaproteobacteria</taxon>
        <taxon>Neisseriales</taxon>
        <taxon>Neisseriaceae</taxon>
        <taxon>Kingella</taxon>
    </lineage>
</organism>
<accession>C4GGB3</accession>
<dbReference type="Proteomes" id="UP000003009">
    <property type="component" value="Unassembled WGS sequence"/>
</dbReference>
<evidence type="ECO:0000313" key="2">
    <source>
        <dbReference type="Proteomes" id="UP000003009"/>
    </source>
</evidence>
<proteinExistence type="predicted"/>
<gene>
    <name evidence="1" type="ORF">GCWU000324_01181</name>
</gene>
<evidence type="ECO:0000313" key="1">
    <source>
        <dbReference type="EMBL" id="EEP69268.1"/>
    </source>
</evidence>
<sequence>MGKFCLGSLKTRLGFSGCPLMPMSLDKIPQPATIAPLVQPHI</sequence>
<dbReference type="AlphaFoldDB" id="C4GGB3"/>
<keyword evidence="2" id="KW-1185">Reference proteome</keyword>
<reference evidence="1" key="1">
    <citation type="submission" date="2009-04" db="EMBL/GenBank/DDBJ databases">
        <authorList>
            <person name="Weinstock G."/>
            <person name="Sodergren E."/>
            <person name="Clifton S."/>
            <person name="Fulton L."/>
            <person name="Fulton B."/>
            <person name="Courtney L."/>
            <person name="Fronick C."/>
            <person name="Harrison M."/>
            <person name="Strong C."/>
            <person name="Farmer C."/>
            <person name="Delahaunty K."/>
            <person name="Markovic C."/>
            <person name="Hall O."/>
            <person name="Minx P."/>
            <person name="Tomlinson C."/>
            <person name="Mitreva M."/>
            <person name="Nelson J."/>
            <person name="Hou S."/>
            <person name="Wollam A."/>
            <person name="Pepin K.H."/>
            <person name="Johnson M."/>
            <person name="Bhonagiri V."/>
            <person name="Nash W.E."/>
            <person name="Warren W."/>
            <person name="Chinwalla A."/>
            <person name="Mardis E.R."/>
            <person name="Wilson R.K."/>
        </authorList>
    </citation>
    <scope>NUCLEOTIDE SEQUENCE [LARGE SCALE GENOMIC DNA]</scope>
    <source>
        <strain evidence="1">ATCC 51147</strain>
    </source>
</reference>
<dbReference type="HOGENOM" id="CLU_3252805_0_0_4"/>